<comment type="caution">
    <text evidence="1">The sequence shown here is derived from an EMBL/GenBank/DDBJ whole genome shotgun (WGS) entry which is preliminary data.</text>
</comment>
<dbReference type="AlphaFoldDB" id="A0AAD6KUY2"/>
<reference evidence="1 2" key="1">
    <citation type="journal article" date="2023" name="Int. J. Mol. Sci.">
        <title>De Novo Assembly and Annotation of 11 Diverse Shrub Willow (Salix) Genomes Reveals Novel Gene Organization in Sex-Linked Regions.</title>
        <authorList>
            <person name="Hyden B."/>
            <person name="Feng K."/>
            <person name="Yates T.B."/>
            <person name="Jawdy S."/>
            <person name="Cereghino C."/>
            <person name="Smart L.B."/>
            <person name="Muchero W."/>
        </authorList>
    </citation>
    <scope>NUCLEOTIDE SEQUENCE [LARGE SCALE GENOMIC DNA]</scope>
    <source>
        <tissue evidence="1">Shoot tip</tissue>
    </source>
</reference>
<dbReference type="EMBL" id="JAPFFJ010000004">
    <property type="protein sequence ID" value="KAJ6429405.1"/>
    <property type="molecule type" value="Genomic_DNA"/>
</dbReference>
<proteinExistence type="predicted"/>
<evidence type="ECO:0000313" key="2">
    <source>
        <dbReference type="Proteomes" id="UP001162972"/>
    </source>
</evidence>
<gene>
    <name evidence="1" type="ORF">OIU84_020934</name>
</gene>
<protein>
    <submittedName>
        <fullName evidence="1">Uncharacterized protein</fullName>
    </submittedName>
</protein>
<organism evidence="1 2">
    <name type="scientific">Salix udensis</name>
    <dbReference type="NCBI Taxonomy" id="889485"/>
    <lineage>
        <taxon>Eukaryota</taxon>
        <taxon>Viridiplantae</taxon>
        <taxon>Streptophyta</taxon>
        <taxon>Embryophyta</taxon>
        <taxon>Tracheophyta</taxon>
        <taxon>Spermatophyta</taxon>
        <taxon>Magnoliopsida</taxon>
        <taxon>eudicotyledons</taxon>
        <taxon>Gunneridae</taxon>
        <taxon>Pentapetalae</taxon>
        <taxon>rosids</taxon>
        <taxon>fabids</taxon>
        <taxon>Malpighiales</taxon>
        <taxon>Salicaceae</taxon>
        <taxon>Saliceae</taxon>
        <taxon>Salix</taxon>
    </lineage>
</organism>
<evidence type="ECO:0000313" key="1">
    <source>
        <dbReference type="EMBL" id="KAJ6429405.1"/>
    </source>
</evidence>
<dbReference type="Proteomes" id="UP001162972">
    <property type="component" value="Chromosome 8"/>
</dbReference>
<name>A0AAD6KUY2_9ROSI</name>
<keyword evidence="2" id="KW-1185">Reference proteome</keyword>
<sequence length="70" mass="7931">MLYGPDVVYKSHWYEMIICRIFIQIPSRQAFRTVICLIRAGFCSVHKRGSYNKVASQKASACLLSAFGSL</sequence>
<accession>A0AAD6KUY2</accession>